<protein>
    <recommendedName>
        <fullName evidence="2">mRNA guanylyltransferase</fullName>
        <ecNumber evidence="2">2.7.7.50</ecNumber>
    </recommendedName>
</protein>
<keyword evidence="6" id="KW-0547">Nucleotide-binding</keyword>
<evidence type="ECO:0000259" key="11">
    <source>
        <dbReference type="Pfam" id="PF01331"/>
    </source>
</evidence>
<evidence type="ECO:0000256" key="8">
    <source>
        <dbReference type="ARBA" id="ARBA00023134"/>
    </source>
</evidence>
<comment type="catalytic activity">
    <reaction evidence="10">
        <text>a 5'-end diphospho-ribonucleoside in mRNA + GTP + H(+) = a 5'-end (5'-triphosphoguanosine)-ribonucleoside in mRNA + diphosphate</text>
        <dbReference type="Rhea" id="RHEA:67012"/>
        <dbReference type="Rhea" id="RHEA-COMP:17165"/>
        <dbReference type="Rhea" id="RHEA-COMP:17166"/>
        <dbReference type="ChEBI" id="CHEBI:15378"/>
        <dbReference type="ChEBI" id="CHEBI:33019"/>
        <dbReference type="ChEBI" id="CHEBI:37565"/>
        <dbReference type="ChEBI" id="CHEBI:167616"/>
        <dbReference type="ChEBI" id="CHEBI:167617"/>
        <dbReference type="EC" id="2.7.7.50"/>
    </reaction>
    <physiologicalReaction direction="left-to-right" evidence="10">
        <dbReference type="Rhea" id="RHEA:67013"/>
    </physiologicalReaction>
</comment>
<evidence type="ECO:0000259" key="12">
    <source>
        <dbReference type="Pfam" id="PF03919"/>
    </source>
</evidence>
<gene>
    <name evidence="13" type="ORF">IMG5_121470</name>
</gene>
<evidence type="ECO:0000256" key="6">
    <source>
        <dbReference type="ARBA" id="ARBA00022741"/>
    </source>
</evidence>
<dbReference type="InterPro" id="IPR012340">
    <property type="entry name" value="NA-bd_OB-fold"/>
</dbReference>
<evidence type="ECO:0000313" key="13">
    <source>
        <dbReference type="EMBL" id="EGR30901.1"/>
    </source>
</evidence>
<dbReference type="EC" id="2.7.7.50" evidence="2"/>
<dbReference type="STRING" id="857967.G0QV60"/>
<dbReference type="GO" id="GO:0006370">
    <property type="term" value="P:7-methylguanosine mRNA capping"/>
    <property type="evidence" value="ECO:0007669"/>
    <property type="project" value="UniProtKB-KW"/>
</dbReference>
<keyword evidence="7" id="KW-0506">mRNA capping</keyword>
<dbReference type="PANTHER" id="PTHR10367:SF17">
    <property type="entry name" value="MRNA-CAPPING ENZYME"/>
    <property type="match status" value="1"/>
</dbReference>
<dbReference type="CDD" id="cd07895">
    <property type="entry name" value="Adenylation_mRNA_capping"/>
    <property type="match status" value="1"/>
</dbReference>
<comment type="subcellular location">
    <subcellularLocation>
        <location evidence="1">Nucleus</location>
    </subcellularLocation>
</comment>
<reference evidence="13 14" key="1">
    <citation type="submission" date="2011-07" db="EMBL/GenBank/DDBJ databases">
        <authorList>
            <person name="Coyne R."/>
            <person name="Brami D."/>
            <person name="Johnson J."/>
            <person name="Hostetler J."/>
            <person name="Hannick L."/>
            <person name="Clark T."/>
            <person name="Cassidy-Hanley D."/>
            <person name="Inman J."/>
        </authorList>
    </citation>
    <scope>NUCLEOTIDE SEQUENCE [LARGE SCALE GENOMIC DNA]</scope>
    <source>
        <strain evidence="13 14">G5</strain>
    </source>
</reference>
<dbReference type="GeneID" id="14907015"/>
<keyword evidence="5 13" id="KW-0548">Nucleotidyltransferase</keyword>
<keyword evidence="9" id="KW-0539">Nucleus</keyword>
<keyword evidence="3" id="KW-0507">mRNA processing</keyword>
<feature type="domain" description="mRNA capping enzyme adenylation" evidence="11">
    <location>
        <begin position="2"/>
        <end position="101"/>
    </location>
</feature>
<dbReference type="GO" id="GO:0005634">
    <property type="term" value="C:nucleus"/>
    <property type="evidence" value="ECO:0007669"/>
    <property type="project" value="UniProtKB-SubCell"/>
</dbReference>
<evidence type="ECO:0000256" key="7">
    <source>
        <dbReference type="ARBA" id="ARBA00023042"/>
    </source>
</evidence>
<evidence type="ECO:0000256" key="4">
    <source>
        <dbReference type="ARBA" id="ARBA00022679"/>
    </source>
</evidence>
<dbReference type="GO" id="GO:0004484">
    <property type="term" value="F:mRNA guanylyltransferase activity"/>
    <property type="evidence" value="ECO:0007669"/>
    <property type="project" value="UniProtKB-EC"/>
</dbReference>
<dbReference type="Gene3D" id="3.30.470.30">
    <property type="entry name" value="DNA ligase/mRNA capping enzyme"/>
    <property type="match status" value="1"/>
</dbReference>
<dbReference type="FunCoup" id="G0QV60">
    <property type="interactions" value="336"/>
</dbReference>
<proteinExistence type="predicted"/>
<dbReference type="GO" id="GO:0005525">
    <property type="term" value="F:GTP binding"/>
    <property type="evidence" value="ECO:0007669"/>
    <property type="project" value="UniProtKB-KW"/>
</dbReference>
<evidence type="ECO:0000256" key="2">
    <source>
        <dbReference type="ARBA" id="ARBA00012475"/>
    </source>
</evidence>
<evidence type="ECO:0000256" key="10">
    <source>
        <dbReference type="ARBA" id="ARBA00044624"/>
    </source>
</evidence>
<evidence type="ECO:0000313" key="14">
    <source>
        <dbReference type="Proteomes" id="UP000008983"/>
    </source>
</evidence>
<accession>G0QV60</accession>
<dbReference type="eggNOG" id="KOG2386">
    <property type="taxonomic scope" value="Eukaryota"/>
</dbReference>
<dbReference type="OMA" id="IDFLICP"/>
<dbReference type="EMBL" id="GL983932">
    <property type="protein sequence ID" value="EGR30901.1"/>
    <property type="molecule type" value="Genomic_DNA"/>
</dbReference>
<evidence type="ECO:0000256" key="9">
    <source>
        <dbReference type="ARBA" id="ARBA00023242"/>
    </source>
</evidence>
<evidence type="ECO:0000256" key="5">
    <source>
        <dbReference type="ARBA" id="ARBA00022695"/>
    </source>
</evidence>
<sequence length="395" mass="47081">MSEKTDGVRYMMIITNKGNSYLTGRNTGQNKQYKLHKTNIQLQSKIFSNKQDKSIEIIEIFDGELIMDQHGEDFYLKYLIFDCILHFGQKINNNPYIQRLTDALYFLDYNNMFFEIIGQQIPQPSKYNFNIQQQQTENNSEMNIDDEDNLILDEQIVNYIFLCVKDFYKYKYVQFMFDQYIPTLPHSNDGLVFTKNLSAYKPGTDENIIKWKPPSMNTIDFLLVPNTDSILDEFNDYEEELEGKVLDLYVMEHVQERDQYEIIFFDFMITEKKFYNHIRELLTKKEGAKGIVAECKWANANIQQQKLLEIIYKESTDKLMRCPEYKSDYKKENVRLWVSQQKTSYKTQQYKQCWVYDRIREDKNQANNIKIAKDIVSSIKENLDKDKLVQILTGK</sequence>
<dbReference type="Pfam" id="PF01331">
    <property type="entry name" value="mRNA_cap_enzyme"/>
    <property type="match status" value="1"/>
</dbReference>
<keyword evidence="4 13" id="KW-0808">Transferase</keyword>
<evidence type="ECO:0000256" key="3">
    <source>
        <dbReference type="ARBA" id="ARBA00022664"/>
    </source>
</evidence>
<dbReference type="GO" id="GO:0005524">
    <property type="term" value="F:ATP binding"/>
    <property type="evidence" value="ECO:0007669"/>
    <property type="project" value="InterPro"/>
</dbReference>
<keyword evidence="8" id="KW-0342">GTP-binding</keyword>
<dbReference type="Gene3D" id="2.40.50.140">
    <property type="entry name" value="Nucleic acid-binding proteins"/>
    <property type="match status" value="1"/>
</dbReference>
<name>G0QV60_ICHMU</name>
<dbReference type="SUPFAM" id="SSF50249">
    <property type="entry name" value="Nucleic acid-binding proteins"/>
    <property type="match status" value="1"/>
</dbReference>
<dbReference type="Pfam" id="PF03919">
    <property type="entry name" value="mRNA_cap_C"/>
    <property type="match status" value="1"/>
</dbReference>
<dbReference type="InterPro" id="IPR001339">
    <property type="entry name" value="mRNA_cap_enzyme_adenylation"/>
</dbReference>
<organism evidence="13 14">
    <name type="scientific">Ichthyophthirius multifiliis</name>
    <name type="common">White spot disease agent</name>
    <name type="synonym">Ich</name>
    <dbReference type="NCBI Taxonomy" id="5932"/>
    <lineage>
        <taxon>Eukaryota</taxon>
        <taxon>Sar</taxon>
        <taxon>Alveolata</taxon>
        <taxon>Ciliophora</taxon>
        <taxon>Intramacronucleata</taxon>
        <taxon>Oligohymenophorea</taxon>
        <taxon>Hymenostomatida</taxon>
        <taxon>Ophryoglenina</taxon>
        <taxon>Ichthyophthirius</taxon>
    </lineage>
</organism>
<keyword evidence="14" id="KW-1185">Reference proteome</keyword>
<dbReference type="InterPro" id="IPR051029">
    <property type="entry name" value="mRNA_Capping_Enz/RNA_Phosphat"/>
</dbReference>
<dbReference type="InParanoid" id="G0QV60"/>
<evidence type="ECO:0000256" key="1">
    <source>
        <dbReference type="ARBA" id="ARBA00004123"/>
    </source>
</evidence>
<dbReference type="OrthoDB" id="200924at2759"/>
<dbReference type="Proteomes" id="UP000008983">
    <property type="component" value="Unassembled WGS sequence"/>
</dbReference>
<dbReference type="RefSeq" id="XP_004032488.1">
    <property type="nucleotide sequence ID" value="XM_004032440.1"/>
</dbReference>
<dbReference type="AlphaFoldDB" id="G0QV60"/>
<dbReference type="SUPFAM" id="SSF56091">
    <property type="entry name" value="DNA ligase/mRNA capping enzyme, catalytic domain"/>
    <property type="match status" value="1"/>
</dbReference>
<dbReference type="PANTHER" id="PTHR10367">
    <property type="entry name" value="MRNA-CAPPING ENZYME"/>
    <property type="match status" value="1"/>
</dbReference>
<feature type="domain" description="mRNA capping enzyme C-terminal" evidence="12">
    <location>
        <begin position="216"/>
        <end position="389"/>
    </location>
</feature>
<dbReference type="InterPro" id="IPR013846">
    <property type="entry name" value="mRNA_cap_enzyme_C"/>
</dbReference>